<keyword evidence="2" id="KW-1185">Reference proteome</keyword>
<dbReference type="Proteomes" id="UP000308705">
    <property type="component" value="Unassembled WGS sequence"/>
</dbReference>
<evidence type="ECO:0000313" key="2">
    <source>
        <dbReference type="Proteomes" id="UP000308705"/>
    </source>
</evidence>
<dbReference type="AlphaFoldDB" id="A0A4U3MN09"/>
<accession>A0A4U3MN09</accession>
<evidence type="ECO:0000313" key="1">
    <source>
        <dbReference type="EMBL" id="TKK89557.1"/>
    </source>
</evidence>
<proteinExistence type="predicted"/>
<gene>
    <name evidence="1" type="ORF">FDA94_09205</name>
</gene>
<dbReference type="InterPro" id="IPR011749">
    <property type="entry name" value="CHP02243"/>
</dbReference>
<sequence length="695" mass="74953">MSAERGRPLPPNLDDRRWSDLVAEATELIGHYAPQWTDRSPGDPGIALVELFAWLVEGLIYRLNQVPEKNYVAFLNLLGVTRLPAVPARTLLTFTAQTGQIATVPRGTQVQTTGSESQAPVVFQTEAELLALPAGLSMIVRYDAPPTPVTATDVTGVTNGFPLRIPDGGTSFLLLGLDPAFTQPADRVELYAEPDQAATGEPATVSWVFSANGPNPANWPALAVERDTTHGLTQGGQVRLKLPAGAQWAAVDPAGWPFPAGTPAPQPGRPRRWVGLKLTNERETGDPVRDALVEIRHLLPNTVAATSATVAGRGAPEVLGTAGRAPRQVFQLRNRPVYRQPGPAPFDHVEIMVDDLIWLLAEERSEFTDQLVRLDPVTGEVIFGEVGATPPTGATISAVYRYVGAGAFGNVLPGTVTTLADGVPGVIAVTNPVPGSGGTDEEPIEETKSRAPQLLRARDRAITAEDYEFLARQVPGVRIARCLAPRTQEKDGPAGRWLKGDPWTFAAISRAPGHVNLIVVPDLGLAEPQPTPSVALVQEVLAALDPRREVTALLQVHLPRYLPVEVTADLRVFRRAVDMQLAAGLEAEKERLRERVARFLHPVRGGPAGLGWQVGQSLYLPDMYQAVQPANEIGYLAGLQLRPVQVPPYHQGGEAWNNDVHRPFRLPDALGPHVRVTDYELICFSGVCEIAGAEE</sequence>
<dbReference type="EMBL" id="SZQA01000006">
    <property type="protein sequence ID" value="TKK89557.1"/>
    <property type="molecule type" value="Genomic_DNA"/>
</dbReference>
<organism evidence="1 2">
    <name type="scientific">Herbidospora galbida</name>
    <dbReference type="NCBI Taxonomy" id="2575442"/>
    <lineage>
        <taxon>Bacteria</taxon>
        <taxon>Bacillati</taxon>
        <taxon>Actinomycetota</taxon>
        <taxon>Actinomycetes</taxon>
        <taxon>Streptosporangiales</taxon>
        <taxon>Streptosporangiaceae</taxon>
        <taxon>Herbidospora</taxon>
    </lineage>
</organism>
<dbReference type="RefSeq" id="WP_137246615.1">
    <property type="nucleotide sequence ID" value="NZ_SZQA01000006.1"/>
</dbReference>
<name>A0A4U3MN09_9ACTN</name>
<comment type="caution">
    <text evidence="1">The sequence shown here is derived from an EMBL/GenBank/DDBJ whole genome shotgun (WGS) entry which is preliminary data.</text>
</comment>
<dbReference type="NCBIfam" id="TIGR02243">
    <property type="entry name" value="putative baseplate assembly protein"/>
    <property type="match status" value="1"/>
</dbReference>
<dbReference type="OrthoDB" id="9027184at2"/>
<reference evidence="1 2" key="1">
    <citation type="submission" date="2019-04" db="EMBL/GenBank/DDBJ databases">
        <title>Herbidospora sp. NEAU-GS14.nov., a novel actinomycete isolated from soil.</title>
        <authorList>
            <person name="Han L."/>
        </authorList>
    </citation>
    <scope>NUCLEOTIDE SEQUENCE [LARGE SCALE GENOMIC DNA]</scope>
    <source>
        <strain evidence="1 2">NEAU-GS14</strain>
    </source>
</reference>
<protein>
    <submittedName>
        <fullName evidence="1">Putative baseplate assembly protein</fullName>
    </submittedName>
</protein>